<dbReference type="KEGG" id="gps:C427_2024"/>
<evidence type="ECO:0000313" key="10">
    <source>
        <dbReference type="Proteomes" id="UP000011864"/>
    </source>
</evidence>
<feature type="binding site" evidence="7">
    <location>
        <position position="82"/>
    </location>
    <ligand>
        <name>Zn(2+)</name>
        <dbReference type="ChEBI" id="CHEBI:29105"/>
    </ligand>
</feature>
<comment type="subcellular location">
    <subcellularLocation>
        <location evidence="1 7">Cytoplasm</location>
    </subcellularLocation>
</comment>
<evidence type="ECO:0000256" key="1">
    <source>
        <dbReference type="ARBA" id="ARBA00004496"/>
    </source>
</evidence>
<feature type="binding site" evidence="7">
    <location>
        <position position="78"/>
    </location>
    <ligand>
        <name>Zn(2+)</name>
        <dbReference type="ChEBI" id="CHEBI:29105"/>
    </ligand>
</feature>
<feature type="active site" evidence="7">
    <location>
        <position position="79"/>
    </location>
</feature>
<keyword evidence="6 7" id="KW-0862">Zinc</keyword>
<dbReference type="InterPro" id="IPR023483">
    <property type="entry name" value="Uncharacterised_SprT"/>
</dbReference>
<dbReference type="PANTHER" id="PTHR38773:SF1">
    <property type="entry name" value="PROTEIN SPRT"/>
    <property type="match status" value="1"/>
</dbReference>
<evidence type="ECO:0000256" key="5">
    <source>
        <dbReference type="ARBA" id="ARBA00022723"/>
    </source>
</evidence>
<accession>M4RNE6</accession>
<dbReference type="PANTHER" id="PTHR38773">
    <property type="entry name" value="PROTEIN SPRT"/>
    <property type="match status" value="1"/>
</dbReference>
<evidence type="ECO:0000256" key="3">
    <source>
        <dbReference type="ARBA" id="ARBA00020082"/>
    </source>
</evidence>
<dbReference type="GO" id="GO:0008270">
    <property type="term" value="F:zinc ion binding"/>
    <property type="evidence" value="ECO:0007669"/>
    <property type="project" value="UniProtKB-UniRule"/>
</dbReference>
<name>M4RNE6_9ALTE</name>
<dbReference type="Proteomes" id="UP000011864">
    <property type="component" value="Chromosome"/>
</dbReference>
<dbReference type="HAMAP" id="MF_00746">
    <property type="entry name" value="SprT"/>
    <property type="match status" value="1"/>
</dbReference>
<dbReference type="EMBL" id="CP003837">
    <property type="protein sequence ID" value="AGH44133.1"/>
    <property type="molecule type" value="Genomic_DNA"/>
</dbReference>
<evidence type="ECO:0000259" key="8">
    <source>
        <dbReference type="SMART" id="SM00731"/>
    </source>
</evidence>
<keyword evidence="10" id="KW-1185">Reference proteome</keyword>
<keyword evidence="4 7" id="KW-0963">Cytoplasm</keyword>
<dbReference type="HOGENOM" id="CLU_113336_0_1_6"/>
<dbReference type="GO" id="GO:0005737">
    <property type="term" value="C:cytoplasm"/>
    <property type="evidence" value="ECO:0007669"/>
    <property type="project" value="UniProtKB-SubCell"/>
</dbReference>
<dbReference type="Pfam" id="PF17283">
    <property type="entry name" value="Zn_ribbon_SprT"/>
    <property type="match status" value="1"/>
</dbReference>
<dbReference type="PATRIC" id="fig|1129794.4.peg.2005"/>
<organism evidence="9 10">
    <name type="scientific">Paraglaciecola psychrophila 170</name>
    <dbReference type="NCBI Taxonomy" id="1129794"/>
    <lineage>
        <taxon>Bacteria</taxon>
        <taxon>Pseudomonadati</taxon>
        <taxon>Pseudomonadota</taxon>
        <taxon>Gammaproteobacteria</taxon>
        <taxon>Alteromonadales</taxon>
        <taxon>Alteromonadaceae</taxon>
        <taxon>Paraglaciecola</taxon>
    </lineage>
</organism>
<dbReference type="InterPro" id="IPR006640">
    <property type="entry name" value="SprT-like_domain"/>
</dbReference>
<comment type="similarity">
    <text evidence="2 7">Belongs to the SprT family.</text>
</comment>
<evidence type="ECO:0000256" key="7">
    <source>
        <dbReference type="HAMAP-Rule" id="MF_00746"/>
    </source>
</evidence>
<evidence type="ECO:0000313" key="9">
    <source>
        <dbReference type="EMBL" id="AGH44133.1"/>
    </source>
</evidence>
<evidence type="ECO:0000256" key="4">
    <source>
        <dbReference type="ARBA" id="ARBA00022490"/>
    </source>
</evidence>
<dbReference type="eggNOG" id="COG3091">
    <property type="taxonomic scope" value="Bacteria"/>
</dbReference>
<dbReference type="GO" id="GO:0006950">
    <property type="term" value="P:response to stress"/>
    <property type="evidence" value="ECO:0007669"/>
    <property type="project" value="UniProtKB-ARBA"/>
</dbReference>
<comment type="cofactor">
    <cofactor evidence="7">
        <name>Zn(2+)</name>
        <dbReference type="ChEBI" id="CHEBI:29105"/>
    </cofactor>
    <text evidence="7">Binds 1 zinc ion.</text>
</comment>
<dbReference type="Pfam" id="PF10263">
    <property type="entry name" value="SprT-like"/>
    <property type="match status" value="1"/>
</dbReference>
<dbReference type="OrthoDB" id="267364at2"/>
<dbReference type="NCBIfam" id="NF003421">
    <property type="entry name" value="PRK04860.1"/>
    <property type="match status" value="1"/>
</dbReference>
<feature type="domain" description="SprT-like" evidence="8">
    <location>
        <begin position="16"/>
        <end position="165"/>
    </location>
</feature>
<dbReference type="InterPro" id="IPR035240">
    <property type="entry name" value="SprT_Zn_ribbon"/>
</dbReference>
<keyword evidence="5 7" id="KW-0479">Metal-binding</keyword>
<dbReference type="SMART" id="SM00731">
    <property type="entry name" value="SprT"/>
    <property type="match status" value="1"/>
</dbReference>
<evidence type="ECO:0000256" key="2">
    <source>
        <dbReference type="ARBA" id="ARBA00006591"/>
    </source>
</evidence>
<proteinExistence type="inferred from homology"/>
<dbReference type="AlphaFoldDB" id="M4RNE6"/>
<evidence type="ECO:0000256" key="6">
    <source>
        <dbReference type="ARBA" id="ARBA00022833"/>
    </source>
</evidence>
<reference evidence="9 10" key="1">
    <citation type="journal article" date="2013" name="Genome Announc.">
        <title>Complete Genome Sequence of Glaciecola psychrophila Strain 170T.</title>
        <authorList>
            <person name="Yin J."/>
            <person name="Chen J."/>
            <person name="Liu G."/>
            <person name="Yu Y."/>
            <person name="Song L."/>
            <person name="Wang X."/>
            <person name="Qu X."/>
        </authorList>
    </citation>
    <scope>NUCLEOTIDE SEQUENCE [LARGE SCALE GENOMIC DNA]</scope>
    <source>
        <strain evidence="9 10">170</strain>
    </source>
</reference>
<sequence length="172" mass="19939">MCRPFLSFNSQQLIIQKVEQCIKHASLYFEHSFKLPKITFNQRGKIAGCARLQTNELRFNPVLLSDNINAFLEEVVPHEVCHLLAYKLFGKVRPHGKEWQSLMLELFGVKGQTYHHMDVTKVKGKSYTYRCGCGPIELGIRRHNKVLKGQQTYICRKCRGPLRAEVSRLHNI</sequence>
<dbReference type="STRING" id="1129794.C427_2024"/>
<gene>
    <name evidence="7" type="primary">sprT</name>
    <name evidence="9" type="ORF">C427_2024</name>
</gene>
<protein>
    <recommendedName>
        <fullName evidence="3 7">Protein SprT</fullName>
    </recommendedName>
</protein>